<sequence>MDKIIIIKDVPAEVCLECDEAYMTSGVVGEIEHILDRLEDLHSEVSIIHFKAA</sequence>
<keyword evidence="2" id="KW-1185">Reference proteome</keyword>
<accession>A0A0F3GMQ5</accession>
<organism evidence="1 2">
    <name type="scientific">Candidatus Magnetobacterium bavaricum</name>
    <dbReference type="NCBI Taxonomy" id="29290"/>
    <lineage>
        <taxon>Bacteria</taxon>
        <taxon>Pseudomonadati</taxon>
        <taxon>Nitrospirota</taxon>
        <taxon>Thermodesulfovibrionia</taxon>
        <taxon>Thermodesulfovibrionales</taxon>
        <taxon>Candidatus Magnetobacteriaceae</taxon>
        <taxon>Candidatus Magnetobacterium</taxon>
    </lineage>
</organism>
<name>A0A0F3GMQ5_9BACT</name>
<gene>
    <name evidence="1" type="ORF">MBAV_004712</name>
</gene>
<comment type="caution">
    <text evidence="1">The sequence shown here is derived from an EMBL/GenBank/DDBJ whole genome shotgun (WGS) entry which is preliminary data.</text>
</comment>
<protein>
    <submittedName>
        <fullName evidence="1">Uncharacterized protein</fullName>
    </submittedName>
</protein>
<dbReference type="NCBIfam" id="TIGR03831">
    <property type="entry name" value="YgiT_finger"/>
    <property type="match status" value="1"/>
</dbReference>
<dbReference type="Gene3D" id="3.10.20.860">
    <property type="match status" value="1"/>
</dbReference>
<evidence type="ECO:0000313" key="1">
    <source>
        <dbReference type="EMBL" id="KJU83097.1"/>
    </source>
</evidence>
<dbReference type="Proteomes" id="UP000033423">
    <property type="component" value="Unassembled WGS sequence"/>
</dbReference>
<evidence type="ECO:0000313" key="2">
    <source>
        <dbReference type="Proteomes" id="UP000033423"/>
    </source>
</evidence>
<dbReference type="AlphaFoldDB" id="A0A0F3GMQ5"/>
<reference evidence="1 2" key="1">
    <citation type="submission" date="2015-02" db="EMBL/GenBank/DDBJ databases">
        <title>Single-cell genomics of uncultivated deep-branching MTB reveals a conserved set of magnetosome genes.</title>
        <authorList>
            <person name="Kolinko S."/>
            <person name="Richter M."/>
            <person name="Glockner F.O."/>
            <person name="Brachmann A."/>
            <person name="Schuler D."/>
        </authorList>
    </citation>
    <scope>NUCLEOTIDE SEQUENCE [LARGE SCALE GENOMIC DNA]</scope>
    <source>
        <strain evidence="1">TM-1</strain>
    </source>
</reference>
<proteinExistence type="predicted"/>
<dbReference type="EMBL" id="LACI01002046">
    <property type="protein sequence ID" value="KJU83097.1"/>
    <property type="molecule type" value="Genomic_DNA"/>
</dbReference>
<dbReference type="InterPro" id="IPR022453">
    <property type="entry name" value="Znf_MqsA-type"/>
</dbReference>